<keyword evidence="3" id="KW-0238">DNA-binding</keyword>
<evidence type="ECO:0000313" key="8">
    <source>
        <dbReference type="Proteomes" id="UP000011115"/>
    </source>
</evidence>
<dbReference type="GO" id="GO:0005634">
    <property type="term" value="C:nucleus"/>
    <property type="evidence" value="ECO:0007669"/>
    <property type="project" value="UniProtKB-SubCell"/>
</dbReference>
<proteinExistence type="predicted"/>
<dbReference type="Gene3D" id="2.40.330.10">
    <property type="entry name" value="DNA-binding pseudobarrel domain"/>
    <property type="match status" value="1"/>
</dbReference>
<keyword evidence="8" id="KW-1185">Reference proteome</keyword>
<dbReference type="PANTHER" id="PTHR31920:SF122">
    <property type="entry name" value="B3 DOMAIN-CONTAINING PROTEIN REM23"/>
    <property type="match status" value="1"/>
</dbReference>
<evidence type="ECO:0000256" key="4">
    <source>
        <dbReference type="ARBA" id="ARBA00023163"/>
    </source>
</evidence>
<dbReference type="GO" id="GO:0003677">
    <property type="term" value="F:DNA binding"/>
    <property type="evidence" value="ECO:0007669"/>
    <property type="project" value="UniProtKB-KW"/>
</dbReference>
<dbReference type="EnsemblPlants" id="PGSC0003DMT400090637">
    <property type="protein sequence ID" value="PGSC0003DMT400090637"/>
    <property type="gene ID" value="PGSC0003DMG400040208"/>
</dbReference>
<comment type="subcellular location">
    <subcellularLocation>
        <location evidence="1">Nucleus</location>
    </subcellularLocation>
</comment>
<evidence type="ECO:0000256" key="5">
    <source>
        <dbReference type="ARBA" id="ARBA00023242"/>
    </source>
</evidence>
<dbReference type="PROSITE" id="PS50863">
    <property type="entry name" value="B3"/>
    <property type="match status" value="1"/>
</dbReference>
<dbReference type="PaxDb" id="4113-PGSC0003DMT400090637"/>
<reference evidence="8" key="1">
    <citation type="journal article" date="2011" name="Nature">
        <title>Genome sequence and analysis of the tuber crop potato.</title>
        <authorList>
            <consortium name="The Potato Genome Sequencing Consortium"/>
        </authorList>
    </citation>
    <scope>NUCLEOTIDE SEQUENCE [LARGE SCALE GENOMIC DNA]</scope>
    <source>
        <strain evidence="8">cv. DM1-3 516 R44</strain>
    </source>
</reference>
<dbReference type="AlphaFoldDB" id="M1DKU4"/>
<dbReference type="InterPro" id="IPR050655">
    <property type="entry name" value="Plant_B3_domain"/>
</dbReference>
<evidence type="ECO:0000256" key="1">
    <source>
        <dbReference type="ARBA" id="ARBA00004123"/>
    </source>
</evidence>
<dbReference type="PANTHER" id="PTHR31920">
    <property type="entry name" value="B3 DOMAIN-CONTAINING"/>
    <property type="match status" value="1"/>
</dbReference>
<keyword evidence="5" id="KW-0539">Nucleus</keyword>
<evidence type="ECO:0000313" key="7">
    <source>
        <dbReference type="EnsemblPlants" id="PGSC0003DMT400090637"/>
    </source>
</evidence>
<name>M1DKU4_SOLTU</name>
<dbReference type="InterPro" id="IPR003340">
    <property type="entry name" value="B3_DNA-bd"/>
</dbReference>
<keyword evidence="4" id="KW-0804">Transcription</keyword>
<reference evidence="7" key="2">
    <citation type="submission" date="2015-06" db="UniProtKB">
        <authorList>
            <consortium name="EnsemblPlants"/>
        </authorList>
    </citation>
    <scope>IDENTIFICATION</scope>
    <source>
        <strain evidence="7">DM1-3 516 R44</strain>
    </source>
</reference>
<dbReference type="CDD" id="cd10017">
    <property type="entry name" value="B3_DNA"/>
    <property type="match status" value="1"/>
</dbReference>
<dbReference type="OMA" id="NFRVIIF"/>
<feature type="domain" description="TF-B3" evidence="6">
    <location>
        <begin position="11"/>
        <end position="106"/>
    </location>
</feature>
<evidence type="ECO:0000256" key="3">
    <source>
        <dbReference type="ARBA" id="ARBA00023125"/>
    </source>
</evidence>
<organism evidence="7 8">
    <name type="scientific">Solanum tuberosum</name>
    <name type="common">Potato</name>
    <dbReference type="NCBI Taxonomy" id="4113"/>
    <lineage>
        <taxon>Eukaryota</taxon>
        <taxon>Viridiplantae</taxon>
        <taxon>Streptophyta</taxon>
        <taxon>Embryophyta</taxon>
        <taxon>Tracheophyta</taxon>
        <taxon>Spermatophyta</taxon>
        <taxon>Magnoliopsida</taxon>
        <taxon>eudicotyledons</taxon>
        <taxon>Gunneridae</taxon>
        <taxon>Pentapetalae</taxon>
        <taxon>asterids</taxon>
        <taxon>lamiids</taxon>
        <taxon>Solanales</taxon>
        <taxon>Solanaceae</taxon>
        <taxon>Solanoideae</taxon>
        <taxon>Solaneae</taxon>
        <taxon>Solanum</taxon>
    </lineage>
</organism>
<dbReference type="Gramene" id="PGSC0003DMT400090637">
    <property type="protein sequence ID" value="PGSC0003DMT400090637"/>
    <property type="gene ID" value="PGSC0003DMG400040208"/>
</dbReference>
<keyword evidence="2" id="KW-0805">Transcription regulation</keyword>
<dbReference type="SMART" id="SM01019">
    <property type="entry name" value="B3"/>
    <property type="match status" value="1"/>
</dbReference>
<evidence type="ECO:0000259" key="6">
    <source>
        <dbReference type="PROSITE" id="PS50863"/>
    </source>
</evidence>
<sequence>MSNFGANPNDELSFYKIVLDPQMEELRIPSSLVKRIKEEAMGEVLLLKGRGGDKCWNIKIREDGNAMFFHGGWKEFVLENHIEMAELLFFNYDGMNTFTVRIFNKNGWEK</sequence>
<evidence type="ECO:0000256" key="2">
    <source>
        <dbReference type="ARBA" id="ARBA00023015"/>
    </source>
</evidence>
<dbReference type="Pfam" id="PF02362">
    <property type="entry name" value="B3"/>
    <property type="match status" value="1"/>
</dbReference>
<dbReference type="InParanoid" id="M1DKU4"/>
<dbReference type="SUPFAM" id="SSF101936">
    <property type="entry name" value="DNA-binding pseudobarrel domain"/>
    <property type="match status" value="1"/>
</dbReference>
<dbReference type="SMR" id="M1DKU4"/>
<dbReference type="STRING" id="4113.M1DKU4"/>
<dbReference type="Proteomes" id="UP000011115">
    <property type="component" value="Unassembled WGS sequence"/>
</dbReference>
<dbReference type="InterPro" id="IPR015300">
    <property type="entry name" value="DNA-bd_pseudobarrel_sf"/>
</dbReference>
<protein>
    <submittedName>
        <fullName evidence="7">B3 domain-containing protein Os11g0197600</fullName>
    </submittedName>
</protein>
<accession>M1DKU4</accession>
<dbReference type="HOGENOM" id="CLU_2188556_0_0_1"/>